<evidence type="ECO:0000259" key="1">
    <source>
        <dbReference type="Pfam" id="PF03235"/>
    </source>
</evidence>
<evidence type="ECO:0000313" key="2">
    <source>
        <dbReference type="EMBL" id="CUV64993.1"/>
    </source>
</evidence>
<dbReference type="EMBL" id="FAXN01000013">
    <property type="protein sequence ID" value="CUV64993.1"/>
    <property type="molecule type" value="Genomic_DNA"/>
</dbReference>
<protein>
    <recommendedName>
        <fullName evidence="1">GmrSD restriction endonucleases N-terminal domain-containing protein</fullName>
    </recommendedName>
</protein>
<gene>
    <name evidence="2" type="ORF">BN3087_150010</name>
</gene>
<accession>A0A0S4XMM5</accession>
<name>A0A0S4XMM5_9BACT</name>
<dbReference type="Pfam" id="PF03235">
    <property type="entry name" value="GmrSD_N"/>
    <property type="match status" value="1"/>
</dbReference>
<reference evidence="2" key="1">
    <citation type="submission" date="2015-11" db="EMBL/GenBank/DDBJ databases">
        <authorList>
            <person name="Zhang Y."/>
            <person name="Guo Z."/>
        </authorList>
    </citation>
    <scope>NUCLEOTIDE SEQUENCE</scope>
    <source>
        <strain evidence="2">BN30871</strain>
    </source>
</reference>
<feature type="domain" description="GmrSD restriction endonucleases N-terminal" evidence="1">
    <location>
        <begin position="9"/>
        <end position="231"/>
    </location>
</feature>
<dbReference type="InterPro" id="IPR004919">
    <property type="entry name" value="GmrSD_N"/>
</dbReference>
<organism evidence="2">
    <name type="scientific">Sulfurovum sp. enrichment culture clone C5</name>
    <dbReference type="NCBI Taxonomy" id="497650"/>
    <lineage>
        <taxon>Bacteria</taxon>
        <taxon>Pseudomonadati</taxon>
        <taxon>Campylobacterota</taxon>
        <taxon>Epsilonproteobacteria</taxon>
        <taxon>Campylobacterales</taxon>
        <taxon>Sulfurovaceae</taxon>
        <taxon>Sulfurovum</taxon>
        <taxon>environmental samples</taxon>
    </lineage>
</organism>
<sequence length="704" mass="84556">MNNKYTFWKLLDENTIEIPIIQRDYAQGREEENKIRDKFLDVLYNKIENVHETVNLDFVYGRIIDNKLILLDGQQRLTTLFLLHWYLAIKDETLNDKVIEKLQKFTYETRISSREFCKALSTTQVNLDEINFLPEENQKLSSLIEDKNWFFKSWKKDPTIKSMLIMLDSIHERFKNAKGLFDNLICDKEDKQPITFDYLPLNDFNLSDELYIKMNARGKPLTHFENFKSNFVELLEPEMASKLDNEWTDLFWSFKGDTNKDGYYYIDDKFLNFFTNLTVNLGIISNALVEKKDLKEIDIIDVYQKIFGGENNENLINLVKVLDVLSDLKNKKNIPIPYFENFIEKKDISYWDRAKFHILVTYLLTNKNNIDFESDKYKDWERVTKNIIDNYNIDKLEKFQDTLKLISTMSEHIDNLYEYLSSEEFLSSEKLNRGHRSLEFQQQEEQLKARLIIENNDWKEVIINSELQTRNSYLDGHIGFLIEIAGNNIEKFKQYFEKFNREFKEDKEKFLFQRALLAKGDYLVGEISEWKNRTFCSFNAESQRAKDDNWKQVFHYKRDILKSLLEDDKSLIEIIDGFTDENDWRYGFIKYHEVLKYCKQYQIRMQSEKDILLLSKERTSGLHAEYYTYTLYLETKEKFPTMQAEYKDQSSIELIKYISLDNDNVKITYDNYDDVWQYEIESNGKYEYFKDKNELIQGLYIQEK</sequence>
<dbReference type="AlphaFoldDB" id="A0A0S4XMM5"/>
<proteinExistence type="predicted"/>